<dbReference type="EMBL" id="BMGS01000004">
    <property type="protein sequence ID" value="GGG43076.1"/>
    <property type="molecule type" value="Genomic_DNA"/>
</dbReference>
<sequence length="88" mass="9873">MLLSKHLRLHAILLLLPLGMSCSIIKNNETSSADPQIRELEQRVADQKRVAQEAELRAKSEKQELKARELRLKSLKSEAKARQVAAGS</sequence>
<keyword evidence="3" id="KW-1185">Reference proteome</keyword>
<feature type="coiled-coil region" evidence="1">
    <location>
        <begin position="37"/>
        <end position="78"/>
    </location>
</feature>
<protein>
    <submittedName>
        <fullName evidence="2">Uncharacterized protein</fullName>
    </submittedName>
</protein>
<comment type="caution">
    <text evidence="2">The sequence shown here is derived from an EMBL/GenBank/DDBJ whole genome shotgun (WGS) entry which is preliminary data.</text>
</comment>
<name>A0ABQ1WTF4_9BACT</name>
<reference evidence="3" key="1">
    <citation type="journal article" date="2019" name="Int. J. Syst. Evol. Microbiol.">
        <title>The Global Catalogue of Microorganisms (GCM) 10K type strain sequencing project: providing services to taxonomists for standard genome sequencing and annotation.</title>
        <authorList>
            <consortium name="The Broad Institute Genomics Platform"/>
            <consortium name="The Broad Institute Genome Sequencing Center for Infectious Disease"/>
            <person name="Wu L."/>
            <person name="Ma J."/>
        </authorList>
    </citation>
    <scope>NUCLEOTIDE SEQUENCE [LARGE SCALE GENOMIC DNA]</scope>
    <source>
        <strain evidence="3">CGMCC 1.12990</strain>
    </source>
</reference>
<dbReference type="Proteomes" id="UP000601361">
    <property type="component" value="Unassembled WGS sequence"/>
</dbReference>
<keyword evidence="1" id="KW-0175">Coiled coil</keyword>
<proteinExistence type="predicted"/>
<organism evidence="2 3">
    <name type="scientific">Hymenobacter glacieicola</name>
    <dbReference type="NCBI Taxonomy" id="1562124"/>
    <lineage>
        <taxon>Bacteria</taxon>
        <taxon>Pseudomonadati</taxon>
        <taxon>Bacteroidota</taxon>
        <taxon>Cytophagia</taxon>
        <taxon>Cytophagales</taxon>
        <taxon>Hymenobacteraceae</taxon>
        <taxon>Hymenobacter</taxon>
    </lineage>
</organism>
<evidence type="ECO:0000256" key="1">
    <source>
        <dbReference type="SAM" id="Coils"/>
    </source>
</evidence>
<evidence type="ECO:0000313" key="2">
    <source>
        <dbReference type="EMBL" id="GGG43076.1"/>
    </source>
</evidence>
<evidence type="ECO:0000313" key="3">
    <source>
        <dbReference type="Proteomes" id="UP000601361"/>
    </source>
</evidence>
<dbReference type="RefSeq" id="WP_188557616.1">
    <property type="nucleotide sequence ID" value="NZ_BMGS01000004.1"/>
</dbReference>
<dbReference type="PROSITE" id="PS51257">
    <property type="entry name" value="PROKAR_LIPOPROTEIN"/>
    <property type="match status" value="1"/>
</dbReference>
<accession>A0ABQ1WTF4</accession>
<gene>
    <name evidence="2" type="ORF">GCM10011378_19330</name>
</gene>